<evidence type="ECO:0000313" key="7">
    <source>
        <dbReference type="EMBL" id="MBE5040604.1"/>
    </source>
</evidence>
<feature type="coiled-coil region" evidence="4">
    <location>
        <begin position="250"/>
        <end position="277"/>
    </location>
</feature>
<dbReference type="AlphaFoldDB" id="A0A9D5M4K7"/>
<protein>
    <submittedName>
        <fullName evidence="7">ABC-F family ATP-binding cassette domain-containing protein</fullName>
    </submittedName>
</protein>
<keyword evidence="4" id="KW-0175">Coiled coil</keyword>
<dbReference type="InterPro" id="IPR027417">
    <property type="entry name" value="P-loop_NTPase"/>
</dbReference>
<evidence type="ECO:0000256" key="3">
    <source>
        <dbReference type="ARBA" id="ARBA00022840"/>
    </source>
</evidence>
<evidence type="ECO:0000256" key="4">
    <source>
        <dbReference type="SAM" id="Coils"/>
    </source>
</evidence>
<dbReference type="InterPro" id="IPR037118">
    <property type="entry name" value="Val-tRNA_synth_C_sf"/>
</dbReference>
<evidence type="ECO:0000256" key="5">
    <source>
        <dbReference type="SAM" id="MobiDB-lite"/>
    </source>
</evidence>
<dbReference type="PROSITE" id="PS00211">
    <property type="entry name" value="ABC_TRANSPORTER_1"/>
    <property type="match status" value="2"/>
</dbReference>
<dbReference type="FunFam" id="3.40.50.300:FF:000011">
    <property type="entry name" value="Putative ABC transporter ATP-binding component"/>
    <property type="match status" value="1"/>
</dbReference>
<evidence type="ECO:0000259" key="6">
    <source>
        <dbReference type="PROSITE" id="PS50893"/>
    </source>
</evidence>
<accession>A0A9D5M4K7</accession>
<dbReference type="InterPro" id="IPR003593">
    <property type="entry name" value="AAA+_ATPase"/>
</dbReference>
<dbReference type="RefSeq" id="WP_226393156.1">
    <property type="nucleotide sequence ID" value="NZ_JADCKB010000018.1"/>
</dbReference>
<dbReference type="Gene3D" id="1.10.287.380">
    <property type="entry name" value="Valyl-tRNA synthetase, C-terminal domain"/>
    <property type="match status" value="1"/>
</dbReference>
<feature type="domain" description="ABC transporter" evidence="6">
    <location>
        <begin position="3"/>
        <end position="261"/>
    </location>
</feature>
<dbReference type="Pfam" id="PF00005">
    <property type="entry name" value="ABC_tran"/>
    <property type="match status" value="2"/>
</dbReference>
<dbReference type="SMART" id="SM00382">
    <property type="entry name" value="AAA"/>
    <property type="match status" value="2"/>
</dbReference>
<dbReference type="Gene3D" id="3.40.50.300">
    <property type="entry name" value="P-loop containing nucleotide triphosphate hydrolases"/>
    <property type="match status" value="2"/>
</dbReference>
<dbReference type="Pfam" id="PF16326">
    <property type="entry name" value="ABC_tran_CTD"/>
    <property type="match status" value="1"/>
</dbReference>
<sequence length="638" mass="73484">MLLSLNQINKSFSGKPVLKNISMTIEEKVCYGLIGANGAGKSTLLNILTGELEHDGGEVYRSNGLTLGYLKQNSGLDRTSTILEEMRKVFADVLRTEQELRSLEKEMAAIMDQNSGEYRRITQEYAQKQAYFDSRDGYQIDVKIKTVLNGMGFMDRELQTPISTLSGGEKTRLAIARLLLEEPQLLILDEPTNHLDFKTLGWLENYLLAYNGSVLVVSHDRYFLDKLVSQVFELERGRLYTYKGNYSSYRVQKEERRQRQEKEYEAQQLEIARLQSYIDKNLARASTANSAKSRIKTLENMELVEKPEGELKQIRLRFDITREPYKDVLTTENLEIAVGEEQKVLCRGIDLSVKRGEKIAVIGENGIGKSSFLKTILGLIPHAHGSYTWGKNVSISYYEQENLNLNPERLAIDELWDRFPHIPEAQIRKVLGSVLLTRDDVFKPVKVISGGERAKLAFCILMLEKSNVMLLDEPTNHLDLSSKEILERALSEYPGTLLFVSHDRYLLNKIPDKILEMTANGMQVYEGKYDDYVMRKQMQEAAKVEENSAVSHPKTPAGGYRTKEQRRQEVQRKTRIRELEELITWLEKEIALLQEEMTQEEVYTDYRLAEEKTIEIEKKHAQLDECYEEWETLQEENG</sequence>
<dbReference type="Proteomes" id="UP000806542">
    <property type="component" value="Unassembled WGS sequence"/>
</dbReference>
<dbReference type="PROSITE" id="PS50893">
    <property type="entry name" value="ABC_TRANSPORTER_2"/>
    <property type="match status" value="2"/>
</dbReference>
<gene>
    <name evidence="7" type="ORF">INF28_09035</name>
</gene>
<dbReference type="SUPFAM" id="SSF52540">
    <property type="entry name" value="P-loop containing nucleoside triphosphate hydrolases"/>
    <property type="match status" value="2"/>
</dbReference>
<keyword evidence="8" id="KW-1185">Reference proteome</keyword>
<dbReference type="EMBL" id="JADCKB010000018">
    <property type="protein sequence ID" value="MBE5040604.1"/>
    <property type="molecule type" value="Genomic_DNA"/>
</dbReference>
<keyword evidence="1" id="KW-0677">Repeat</keyword>
<feature type="coiled-coil region" evidence="4">
    <location>
        <begin position="86"/>
        <end position="113"/>
    </location>
</feature>
<keyword evidence="3 7" id="KW-0067">ATP-binding</keyword>
<keyword evidence="2" id="KW-0547">Nucleotide-binding</keyword>
<dbReference type="PANTHER" id="PTHR42855">
    <property type="entry name" value="ABC TRANSPORTER ATP-BINDING SUBUNIT"/>
    <property type="match status" value="1"/>
</dbReference>
<dbReference type="InterPro" id="IPR032524">
    <property type="entry name" value="ABC_tran_C"/>
</dbReference>
<dbReference type="Pfam" id="PF12848">
    <property type="entry name" value="ABC_tran_Xtn"/>
    <property type="match status" value="1"/>
</dbReference>
<dbReference type="InterPro" id="IPR032781">
    <property type="entry name" value="ABC_tran_Xtn"/>
</dbReference>
<dbReference type="InterPro" id="IPR003439">
    <property type="entry name" value="ABC_transporter-like_ATP-bd"/>
</dbReference>
<proteinExistence type="predicted"/>
<dbReference type="PANTHER" id="PTHR42855:SF2">
    <property type="entry name" value="DRUG RESISTANCE ABC TRANSPORTER,ATP-BINDING PROTEIN"/>
    <property type="match status" value="1"/>
</dbReference>
<dbReference type="FunFam" id="3.40.50.300:FF:000309">
    <property type="entry name" value="ABC transporter ATP-binding protein"/>
    <property type="match status" value="1"/>
</dbReference>
<name>A0A9D5M4K7_9FIRM</name>
<dbReference type="GO" id="GO:0016887">
    <property type="term" value="F:ATP hydrolysis activity"/>
    <property type="evidence" value="ECO:0007669"/>
    <property type="project" value="InterPro"/>
</dbReference>
<evidence type="ECO:0000256" key="2">
    <source>
        <dbReference type="ARBA" id="ARBA00022741"/>
    </source>
</evidence>
<organism evidence="7 8">
    <name type="scientific">Ructibacterium gallinarum</name>
    <dbReference type="NCBI Taxonomy" id="2779355"/>
    <lineage>
        <taxon>Bacteria</taxon>
        <taxon>Bacillati</taxon>
        <taxon>Bacillota</taxon>
        <taxon>Clostridia</taxon>
        <taxon>Eubacteriales</taxon>
        <taxon>Oscillospiraceae</taxon>
        <taxon>Ructibacterium</taxon>
    </lineage>
</organism>
<dbReference type="InterPro" id="IPR051309">
    <property type="entry name" value="ABCF_ATPase"/>
</dbReference>
<evidence type="ECO:0000256" key="1">
    <source>
        <dbReference type="ARBA" id="ARBA00022737"/>
    </source>
</evidence>
<reference evidence="7" key="1">
    <citation type="submission" date="2020-10" db="EMBL/GenBank/DDBJ databases">
        <title>ChiBAC.</title>
        <authorList>
            <person name="Zenner C."/>
            <person name="Hitch T.C.A."/>
            <person name="Clavel T."/>
        </authorList>
    </citation>
    <scope>NUCLEOTIDE SEQUENCE</scope>
    <source>
        <strain evidence="7">DSM 107454</strain>
    </source>
</reference>
<feature type="domain" description="ABC transporter" evidence="6">
    <location>
        <begin position="329"/>
        <end position="544"/>
    </location>
</feature>
<evidence type="ECO:0000313" key="8">
    <source>
        <dbReference type="Proteomes" id="UP000806542"/>
    </source>
</evidence>
<dbReference type="InterPro" id="IPR017871">
    <property type="entry name" value="ABC_transporter-like_CS"/>
</dbReference>
<dbReference type="CDD" id="cd03221">
    <property type="entry name" value="ABCF_EF-3"/>
    <property type="match status" value="2"/>
</dbReference>
<comment type="caution">
    <text evidence="7">The sequence shown here is derived from an EMBL/GenBank/DDBJ whole genome shotgun (WGS) entry which is preliminary data.</text>
</comment>
<dbReference type="GO" id="GO:0005524">
    <property type="term" value="F:ATP binding"/>
    <property type="evidence" value="ECO:0007669"/>
    <property type="project" value="UniProtKB-KW"/>
</dbReference>
<feature type="region of interest" description="Disordered" evidence="5">
    <location>
        <begin position="543"/>
        <end position="569"/>
    </location>
</feature>
<dbReference type="GO" id="GO:0003677">
    <property type="term" value="F:DNA binding"/>
    <property type="evidence" value="ECO:0007669"/>
    <property type="project" value="InterPro"/>
</dbReference>